<evidence type="ECO:0000256" key="5">
    <source>
        <dbReference type="ARBA" id="ARBA00023136"/>
    </source>
</evidence>
<dbReference type="Proteomes" id="UP000054314">
    <property type="component" value="Unassembled WGS sequence"/>
</dbReference>
<evidence type="ECO:0000256" key="1">
    <source>
        <dbReference type="ARBA" id="ARBA00004162"/>
    </source>
</evidence>
<feature type="transmembrane region" description="Helical" evidence="7">
    <location>
        <begin position="311"/>
        <end position="329"/>
    </location>
</feature>
<feature type="compositionally biased region" description="Pro residues" evidence="6">
    <location>
        <begin position="212"/>
        <end position="233"/>
    </location>
</feature>
<dbReference type="AlphaFoldDB" id="A0A0A0BYW2"/>
<comment type="caution">
    <text evidence="9">The sequence shown here is derived from an EMBL/GenBank/DDBJ whole genome shotgun (WGS) entry which is preliminary data.</text>
</comment>
<keyword evidence="2" id="KW-1003">Cell membrane</keyword>
<keyword evidence="3 7" id="KW-0812">Transmembrane</keyword>
<dbReference type="EMBL" id="AXCZ01000066">
    <property type="protein sequence ID" value="KGM13111.1"/>
    <property type="molecule type" value="Genomic_DNA"/>
</dbReference>
<proteinExistence type="predicted"/>
<dbReference type="OrthoDB" id="7359894at2"/>
<keyword evidence="4 7" id="KW-1133">Transmembrane helix</keyword>
<evidence type="ECO:0000313" key="9">
    <source>
        <dbReference type="EMBL" id="KGM13111.1"/>
    </source>
</evidence>
<dbReference type="PANTHER" id="PTHR33885:SF3">
    <property type="entry name" value="PHAGE SHOCK PROTEIN C"/>
    <property type="match status" value="1"/>
</dbReference>
<organism evidence="9 10">
    <name type="scientific">Cellulomonas bogoriensis 69B4 = DSM 16987</name>
    <dbReference type="NCBI Taxonomy" id="1386082"/>
    <lineage>
        <taxon>Bacteria</taxon>
        <taxon>Bacillati</taxon>
        <taxon>Actinomycetota</taxon>
        <taxon>Actinomycetes</taxon>
        <taxon>Micrococcales</taxon>
        <taxon>Cellulomonadaceae</taxon>
        <taxon>Cellulomonas</taxon>
    </lineage>
</organism>
<feature type="region of interest" description="Disordered" evidence="6">
    <location>
        <begin position="162"/>
        <end position="255"/>
    </location>
</feature>
<gene>
    <name evidence="9" type="ORF">N869_16175</name>
</gene>
<sequence length="462" mass="47319">MDSTTPPPPGPGRTSAEQQNGLDGFFDSVRRAGLVRTDDRWVAGVCGGLAQRLGVDAALVRGLVAVTVLFAGVGLVLYGLAWALLPEQRDGRVHLQELIGGNFDIAVLGAFAVFLAGLSVPGGRFPGLWWWDGPGGAWTGFWWLLALAVIAVLVVTSMRGRAPGQGPTTALPRHDPSSAPGTTSPGAAQHGPPAAPVPPHFDRGTTMSQAPAPEPPPARPGPTPTTYAPPPGGATPTTALPRQPRPRPGGPRTGVTTGVLAVGLLVLAGLMYADRIGAFTGPVLLTAGAVTVVLTGVAIVATGIRGRTSGALGGVAVIAILALLPVAAVERSPWTWQGTTTPVGELFHTPSTVVEAERGYSLGAGEARIDLTGLALPRGRTVEVPVNVGAGEVTIHLPRDGAYSARVQVFAGEIDWLGEQVVRRGGGGPARLFESQSVQEGAVPRIELQVVVGAGTVRVVEG</sequence>
<feature type="compositionally biased region" description="Pro residues" evidence="6">
    <location>
        <begin position="1"/>
        <end position="11"/>
    </location>
</feature>
<protein>
    <recommendedName>
        <fullName evidence="8">Phage shock protein PspC N-terminal domain-containing protein</fullName>
    </recommendedName>
</protein>
<evidence type="ECO:0000313" key="10">
    <source>
        <dbReference type="Proteomes" id="UP000054314"/>
    </source>
</evidence>
<feature type="transmembrane region" description="Helical" evidence="7">
    <location>
        <begin position="140"/>
        <end position="158"/>
    </location>
</feature>
<dbReference type="RefSeq" id="WP_052105235.1">
    <property type="nucleotide sequence ID" value="NZ_AXCZ01000066.1"/>
</dbReference>
<evidence type="ECO:0000259" key="8">
    <source>
        <dbReference type="Pfam" id="PF04024"/>
    </source>
</evidence>
<accession>A0A0A0BYW2</accession>
<feature type="transmembrane region" description="Helical" evidence="7">
    <location>
        <begin position="279"/>
        <end position="304"/>
    </location>
</feature>
<dbReference type="InterPro" id="IPR007168">
    <property type="entry name" value="Phageshock_PspC_N"/>
</dbReference>
<dbReference type="InterPro" id="IPR052027">
    <property type="entry name" value="PspC"/>
</dbReference>
<feature type="transmembrane region" description="Helical" evidence="7">
    <location>
        <begin position="63"/>
        <end position="85"/>
    </location>
</feature>
<evidence type="ECO:0000256" key="3">
    <source>
        <dbReference type="ARBA" id="ARBA00022692"/>
    </source>
</evidence>
<name>A0A0A0BYW2_9CELL</name>
<feature type="domain" description="Phage shock protein PspC N-terminal" evidence="8">
    <location>
        <begin position="34"/>
        <end position="87"/>
    </location>
</feature>
<reference evidence="9 10" key="1">
    <citation type="submission" date="2013-08" db="EMBL/GenBank/DDBJ databases">
        <title>Genome sequencing of Cellulomonas bogoriensis 69B4.</title>
        <authorList>
            <person name="Chen F."/>
            <person name="Li Y."/>
            <person name="Wang G."/>
        </authorList>
    </citation>
    <scope>NUCLEOTIDE SEQUENCE [LARGE SCALE GENOMIC DNA]</scope>
    <source>
        <strain evidence="9 10">69B4</strain>
    </source>
</reference>
<comment type="subcellular location">
    <subcellularLocation>
        <location evidence="1">Cell membrane</location>
        <topology evidence="1">Single-pass membrane protein</topology>
    </subcellularLocation>
</comment>
<keyword evidence="10" id="KW-1185">Reference proteome</keyword>
<evidence type="ECO:0000256" key="6">
    <source>
        <dbReference type="SAM" id="MobiDB-lite"/>
    </source>
</evidence>
<evidence type="ECO:0000256" key="4">
    <source>
        <dbReference type="ARBA" id="ARBA00022989"/>
    </source>
</evidence>
<evidence type="ECO:0000256" key="7">
    <source>
        <dbReference type="SAM" id="Phobius"/>
    </source>
</evidence>
<keyword evidence="5 7" id="KW-0472">Membrane</keyword>
<feature type="transmembrane region" description="Helical" evidence="7">
    <location>
        <begin position="253"/>
        <end position="273"/>
    </location>
</feature>
<dbReference type="Pfam" id="PF04024">
    <property type="entry name" value="PspC"/>
    <property type="match status" value="1"/>
</dbReference>
<feature type="region of interest" description="Disordered" evidence="6">
    <location>
        <begin position="1"/>
        <end position="20"/>
    </location>
</feature>
<dbReference type="GO" id="GO:0005886">
    <property type="term" value="C:plasma membrane"/>
    <property type="evidence" value="ECO:0007669"/>
    <property type="project" value="UniProtKB-SubCell"/>
</dbReference>
<dbReference type="PANTHER" id="PTHR33885">
    <property type="entry name" value="PHAGE SHOCK PROTEIN C"/>
    <property type="match status" value="1"/>
</dbReference>
<feature type="transmembrane region" description="Helical" evidence="7">
    <location>
        <begin position="97"/>
        <end position="120"/>
    </location>
</feature>
<evidence type="ECO:0000256" key="2">
    <source>
        <dbReference type="ARBA" id="ARBA00022475"/>
    </source>
</evidence>